<dbReference type="Proteomes" id="UP001358324">
    <property type="component" value="Unassembled WGS sequence"/>
</dbReference>
<gene>
    <name evidence="2" type="ORF">V3391_01730</name>
</gene>
<accession>A0ABU7WAE6</accession>
<evidence type="ECO:0008006" key="4">
    <source>
        <dbReference type="Google" id="ProtNLM"/>
    </source>
</evidence>
<proteinExistence type="predicted"/>
<comment type="caution">
    <text evidence="2">The sequence shown here is derived from an EMBL/GenBank/DDBJ whole genome shotgun (WGS) entry which is preliminary data.</text>
</comment>
<sequence length="222" mass="23456">MKTRLFAPRGRLSALTLALVAFTATTSAAADDTALEVATRAPALADAAQAACTAITSASARSPLEVESAIRDARAAVSAAVTSEATVPAAAPILAGLAERIGDLDQVPSIQLQMLRNALANSAGDRERLIEGRALTNALLRHIDGSGDGTTPATAWHPCLVSNEYDFVEQVLRARDVTQQALLHEGGRHYDKLTLTMGDGSTREVFFDITDLYTRNAEALTR</sequence>
<evidence type="ECO:0000313" key="3">
    <source>
        <dbReference type="Proteomes" id="UP001358324"/>
    </source>
</evidence>
<evidence type="ECO:0000256" key="1">
    <source>
        <dbReference type="SAM" id="SignalP"/>
    </source>
</evidence>
<protein>
    <recommendedName>
        <fullName evidence="4">Secreted protein</fullName>
    </recommendedName>
</protein>
<feature type="signal peptide" evidence="1">
    <location>
        <begin position="1"/>
        <end position="29"/>
    </location>
</feature>
<evidence type="ECO:0000313" key="2">
    <source>
        <dbReference type="EMBL" id="MEF3080939.1"/>
    </source>
</evidence>
<dbReference type="EMBL" id="JAZHBM010000001">
    <property type="protein sequence ID" value="MEF3080939.1"/>
    <property type="molecule type" value="Genomic_DNA"/>
</dbReference>
<feature type="chain" id="PRO_5045414193" description="Secreted protein" evidence="1">
    <location>
        <begin position="30"/>
        <end position="222"/>
    </location>
</feature>
<dbReference type="RefSeq" id="WP_332076705.1">
    <property type="nucleotide sequence ID" value="NZ_JAZHBM010000001.1"/>
</dbReference>
<name>A0ABU7WAE6_9GAMM</name>
<keyword evidence="1" id="KW-0732">Signal</keyword>
<keyword evidence="3" id="KW-1185">Reference proteome</keyword>
<organism evidence="2 3">
    <name type="scientific">Luteimonas flava</name>
    <dbReference type="NCBI Taxonomy" id="3115822"/>
    <lineage>
        <taxon>Bacteria</taxon>
        <taxon>Pseudomonadati</taxon>
        <taxon>Pseudomonadota</taxon>
        <taxon>Gammaproteobacteria</taxon>
        <taxon>Lysobacterales</taxon>
        <taxon>Lysobacteraceae</taxon>
        <taxon>Luteimonas</taxon>
    </lineage>
</organism>
<reference evidence="2 3" key="1">
    <citation type="submission" date="2024-01" db="EMBL/GenBank/DDBJ databases">
        <title>Novel species of the genus Luteimonas isolated from rivers.</title>
        <authorList>
            <person name="Lu H."/>
        </authorList>
    </citation>
    <scope>NUCLEOTIDE SEQUENCE [LARGE SCALE GENOMIC DNA]</scope>
    <source>
        <strain evidence="2 3">SMYT11W</strain>
    </source>
</reference>